<name>A0ABY8ET76_MALFU</name>
<gene>
    <name evidence="6" type="ORF">GLX27_002942</name>
</gene>
<accession>A0ABY8ET76</accession>
<evidence type="ECO:0000256" key="4">
    <source>
        <dbReference type="ARBA" id="ARBA00034706"/>
    </source>
</evidence>
<keyword evidence="3" id="KW-0206">Cytoskeleton</keyword>
<dbReference type="PANTHER" id="PTHR46126:SF1">
    <property type="entry name" value="DYNACTIN SUBUNIT 5"/>
    <property type="match status" value="1"/>
</dbReference>
<evidence type="ECO:0000313" key="6">
    <source>
        <dbReference type="EMBL" id="WFD48274.1"/>
    </source>
</evidence>
<evidence type="ECO:0000256" key="3">
    <source>
        <dbReference type="ARBA" id="ARBA00023212"/>
    </source>
</evidence>
<keyword evidence="2" id="KW-0963">Cytoplasm</keyword>
<comment type="similarity">
    <text evidence="4">Belongs to the dynactin subunits 5/6 family. Dynactin subunit 5 subfamily.</text>
</comment>
<evidence type="ECO:0000256" key="5">
    <source>
        <dbReference type="ARBA" id="ARBA00034865"/>
    </source>
</evidence>
<dbReference type="InterPro" id="IPR011004">
    <property type="entry name" value="Trimer_LpxA-like_sf"/>
</dbReference>
<dbReference type="EMBL" id="CP046236">
    <property type="protein sequence ID" value="WFD48274.1"/>
    <property type="molecule type" value="Genomic_DNA"/>
</dbReference>
<protein>
    <recommendedName>
        <fullName evidence="5">Dynactin subunit 5</fullName>
    </recommendedName>
</protein>
<dbReference type="Pfam" id="PF21711">
    <property type="entry name" value="DCTN5"/>
    <property type="match status" value="1"/>
</dbReference>
<evidence type="ECO:0000313" key="7">
    <source>
        <dbReference type="Proteomes" id="UP000818624"/>
    </source>
</evidence>
<evidence type="ECO:0000256" key="2">
    <source>
        <dbReference type="ARBA" id="ARBA00022490"/>
    </source>
</evidence>
<reference evidence="6 7" key="1">
    <citation type="journal article" date="2020" name="Elife">
        <title>Loss of centromere function drives karyotype evolution in closely related Malassezia species.</title>
        <authorList>
            <person name="Sankaranarayanan S.R."/>
            <person name="Ianiri G."/>
            <person name="Coelho M.A."/>
            <person name="Reza M.H."/>
            <person name="Thimmappa B.C."/>
            <person name="Ganguly P."/>
            <person name="Vadnala R.N."/>
            <person name="Sun S."/>
            <person name="Siddharthan R."/>
            <person name="Tellgren-Roth C."/>
            <person name="Dawson T.L."/>
            <person name="Heitman J."/>
            <person name="Sanyal K."/>
        </authorList>
    </citation>
    <scope>NUCLEOTIDE SEQUENCE [LARGE SCALE GENOMIC DNA]</scope>
    <source>
        <strain evidence="6">CBS14141</strain>
    </source>
</reference>
<evidence type="ECO:0000256" key="1">
    <source>
        <dbReference type="ARBA" id="ARBA00004245"/>
    </source>
</evidence>
<dbReference type="InterPro" id="IPR047125">
    <property type="entry name" value="DCTN5"/>
</dbReference>
<keyword evidence="7" id="KW-1185">Reference proteome</keyword>
<proteinExistence type="inferred from homology"/>
<organism evidence="6 7">
    <name type="scientific">Malassezia furfur</name>
    <name type="common">Pityriasis versicolor infection agent</name>
    <name type="synonym">Pityrosporum furfur</name>
    <dbReference type="NCBI Taxonomy" id="55194"/>
    <lineage>
        <taxon>Eukaryota</taxon>
        <taxon>Fungi</taxon>
        <taxon>Dikarya</taxon>
        <taxon>Basidiomycota</taxon>
        <taxon>Ustilaginomycotina</taxon>
        <taxon>Malasseziomycetes</taxon>
        <taxon>Malasseziales</taxon>
        <taxon>Malasseziaceae</taxon>
        <taxon>Malassezia</taxon>
    </lineage>
</organism>
<dbReference type="PANTHER" id="PTHR46126">
    <property type="entry name" value="DYNACTIN SUBUNIT 5"/>
    <property type="match status" value="1"/>
</dbReference>
<dbReference type="SUPFAM" id="SSF51161">
    <property type="entry name" value="Trimeric LpxA-like enzymes"/>
    <property type="match status" value="1"/>
</dbReference>
<dbReference type="Gene3D" id="2.160.10.10">
    <property type="entry name" value="Hexapeptide repeat proteins"/>
    <property type="match status" value="1"/>
</dbReference>
<sequence>MAISMGRYGCVGERAILRPPNKIYQGHFSYFPQRIGDYVYIGPRTVVEASQIGSYVEIGEDCVVGPSCVIRDCAVLLPGSVLAPETVVPSQSIFGGAPAQFVAPLLESFQEDCEDRARSAYGTFLAGLAPRST</sequence>
<comment type="subcellular location">
    <subcellularLocation>
        <location evidence="1">Cytoplasm</location>
        <location evidence="1">Cytoskeleton</location>
    </subcellularLocation>
</comment>
<dbReference type="Proteomes" id="UP000818624">
    <property type="component" value="Chromosome 3"/>
</dbReference>